<evidence type="ECO:0000313" key="4">
    <source>
        <dbReference type="Proteomes" id="UP000243446"/>
    </source>
</evidence>
<dbReference type="PANTHER" id="PTHR37944">
    <property type="entry name" value="PORIN B"/>
    <property type="match status" value="1"/>
</dbReference>
<evidence type="ECO:0000256" key="2">
    <source>
        <dbReference type="RuleBase" id="RU363072"/>
    </source>
</evidence>
<gene>
    <name evidence="3" type="ORF">CWI32_13925</name>
</gene>
<protein>
    <submittedName>
        <fullName evidence="3">Carbohydrate porin</fullName>
    </submittedName>
</protein>
<sequence>MKKSNFLCLISVLIGTNTACFAENLFDVNRTNLTGDWDGKRTALADKGIKFDASSNLDIAYLADGGYAPRQDPTYVSQFSLGSTLDLEKLINVDGVSVRVLIMARQGQSVSVEQISDPQAPQLANVQANYGRGNSGTRLAELSIEKNFSNAVTSIRVGRFAMGTYFNVMSCDFQNNSFCGAQMGKWQGNKWINAPVSQWAVMSKYSFNPEAFIQFGVFEYNPKNLEENEGWNLDTKDADGFNIPVELVWQPKNAVNDLPGIYRIGAFYNTSDEADNQKDIVTGESEDNTYGVWGGVEQQLSSRNLPNQGLYGFMNFSFHNKTTNKIGNMQQVGLKYIGLLDTHANDIFGLAINRISVSDRFRANYSNINEDAEYNFEINYSYFPVKWLMLRPNMQYIIHPGATNYINNALVLGFSSKIIF</sequence>
<dbReference type="GO" id="GO:0008643">
    <property type="term" value="P:carbohydrate transport"/>
    <property type="evidence" value="ECO:0007669"/>
    <property type="project" value="InterPro"/>
</dbReference>
<dbReference type="AlphaFoldDB" id="A0A2H9YNW9"/>
<dbReference type="EMBL" id="PHRG01000012">
    <property type="protein sequence ID" value="PJO74344.1"/>
    <property type="molecule type" value="Genomic_DNA"/>
</dbReference>
<dbReference type="Gene3D" id="2.40.160.180">
    <property type="entry name" value="Carbohydrate-selective porin OprB"/>
    <property type="match status" value="1"/>
</dbReference>
<organism evidence="3 4">
    <name type="scientific">Acinetobacter pseudolwoffii</name>
    <dbReference type="NCBI Taxonomy" id="2053287"/>
    <lineage>
        <taxon>Bacteria</taxon>
        <taxon>Pseudomonadati</taxon>
        <taxon>Pseudomonadota</taxon>
        <taxon>Gammaproteobacteria</taxon>
        <taxon>Moraxellales</taxon>
        <taxon>Moraxellaceae</taxon>
        <taxon>Acinetobacter</taxon>
    </lineage>
</organism>
<dbReference type="InterPro" id="IPR007049">
    <property type="entry name" value="Carb-sel_porin_OprB"/>
</dbReference>
<comment type="similarity">
    <text evidence="1 2">Belongs to the OprB family.</text>
</comment>
<name>A0A2H9YNW9_9GAMM</name>
<dbReference type="GO" id="GO:0015288">
    <property type="term" value="F:porin activity"/>
    <property type="evidence" value="ECO:0007669"/>
    <property type="project" value="InterPro"/>
</dbReference>
<dbReference type="InterPro" id="IPR052932">
    <property type="entry name" value="OprB_Porin"/>
</dbReference>
<dbReference type="GeneID" id="97176479"/>
<feature type="chain" id="PRO_5013984869" evidence="2">
    <location>
        <begin position="23"/>
        <end position="420"/>
    </location>
</feature>
<feature type="signal peptide" evidence="2">
    <location>
        <begin position="1"/>
        <end position="22"/>
    </location>
</feature>
<reference evidence="3 4" key="1">
    <citation type="submission" date="2017-11" db="EMBL/GenBank/DDBJ databases">
        <title>Revising the taxonomy of the Acinetobacter lwoffii group: the description of Acinetobacter pseudolwoffii sp. nov. and emended description of Acinetobacter lwoffii.</title>
        <authorList>
            <person name="Nemec A."/>
            <person name="Radolfova-Krizova L."/>
        </authorList>
    </citation>
    <scope>NUCLEOTIDE SEQUENCE [LARGE SCALE GENOMIC DNA]</scope>
    <source>
        <strain evidence="3 4">ANC 5044</strain>
    </source>
</reference>
<evidence type="ECO:0000313" key="3">
    <source>
        <dbReference type="EMBL" id="PJO74344.1"/>
    </source>
</evidence>
<dbReference type="Proteomes" id="UP000243446">
    <property type="component" value="Unassembled WGS sequence"/>
</dbReference>
<keyword evidence="2" id="KW-0732">Signal</keyword>
<dbReference type="GO" id="GO:0016020">
    <property type="term" value="C:membrane"/>
    <property type="evidence" value="ECO:0007669"/>
    <property type="project" value="InterPro"/>
</dbReference>
<dbReference type="InterPro" id="IPR038673">
    <property type="entry name" value="OprB_sf"/>
</dbReference>
<proteinExistence type="inferred from homology"/>
<dbReference type="RefSeq" id="WP_100535579.1">
    <property type="nucleotide sequence ID" value="NZ_CBDBYO010000050.1"/>
</dbReference>
<comment type="caution">
    <text evidence="3">The sequence shown here is derived from an EMBL/GenBank/DDBJ whole genome shotgun (WGS) entry which is preliminary data.</text>
</comment>
<evidence type="ECO:0000256" key="1">
    <source>
        <dbReference type="ARBA" id="ARBA00008769"/>
    </source>
</evidence>
<accession>A0A2H9YNW9</accession>
<dbReference type="PANTHER" id="PTHR37944:SF1">
    <property type="entry name" value="PORIN B"/>
    <property type="match status" value="1"/>
</dbReference>
<dbReference type="Pfam" id="PF04966">
    <property type="entry name" value="OprB"/>
    <property type="match status" value="1"/>
</dbReference>